<comment type="caution">
    <text evidence="3">The sequence shown here is derived from an EMBL/GenBank/DDBJ whole genome shotgun (WGS) entry which is preliminary data.</text>
</comment>
<proteinExistence type="predicted"/>
<organism evidence="3 4">
    <name type="scientific">Hoeflea ulvae</name>
    <dbReference type="NCBI Taxonomy" id="2983764"/>
    <lineage>
        <taxon>Bacteria</taxon>
        <taxon>Pseudomonadati</taxon>
        <taxon>Pseudomonadota</taxon>
        <taxon>Alphaproteobacteria</taxon>
        <taxon>Hyphomicrobiales</taxon>
        <taxon>Rhizobiaceae</taxon>
        <taxon>Hoeflea</taxon>
    </lineage>
</organism>
<dbReference type="Pfam" id="PF03625">
    <property type="entry name" value="DUF302"/>
    <property type="match status" value="1"/>
</dbReference>
<dbReference type="CDD" id="cd14797">
    <property type="entry name" value="DUF302"/>
    <property type="match status" value="1"/>
</dbReference>
<dbReference type="EMBL" id="JAOVZQ010000001">
    <property type="protein sequence ID" value="MCY0094729.1"/>
    <property type="molecule type" value="Genomic_DNA"/>
</dbReference>
<dbReference type="Proteomes" id="UP001081283">
    <property type="component" value="Unassembled WGS sequence"/>
</dbReference>
<dbReference type="Gene3D" id="3.30.310.70">
    <property type="entry name" value="TT1751-like domain"/>
    <property type="match status" value="1"/>
</dbReference>
<sequence length="155" mass="16064">MALHRQLKFAATAAAALLLATTLSTRAEDGWIIKSSSASVEQTADKLVAAVEKAGAKVFARVDHAAGAGSIDAELADMTLVMFGNPKIGTPILQAAPQAGLDLPNRVLIWDEAGQTRIGYLDPAKLKARHKVSGADQAFDVMAGALGKLTDAASQ</sequence>
<name>A0ABT3YFR7_9HYPH</name>
<evidence type="ECO:0000313" key="4">
    <source>
        <dbReference type="Proteomes" id="UP001081283"/>
    </source>
</evidence>
<accession>A0ABT3YFR7</accession>
<dbReference type="PANTHER" id="PTHR38342:SF2">
    <property type="entry name" value="INNER MEMBRANE OR EXPORTED"/>
    <property type="match status" value="1"/>
</dbReference>
<evidence type="ECO:0000313" key="3">
    <source>
        <dbReference type="EMBL" id="MCY0094729.1"/>
    </source>
</evidence>
<evidence type="ECO:0000259" key="2">
    <source>
        <dbReference type="Pfam" id="PF03625"/>
    </source>
</evidence>
<reference evidence="3" key="1">
    <citation type="submission" date="2022-10" db="EMBL/GenBank/DDBJ databases">
        <title>Hoeflea sp. J2-29, isolated from marine algae.</title>
        <authorList>
            <person name="Kristyanto S."/>
            <person name="Kim J.M."/>
            <person name="Jeon C.O."/>
        </authorList>
    </citation>
    <scope>NUCLEOTIDE SEQUENCE</scope>
    <source>
        <strain evidence="3">J2-29</strain>
    </source>
</reference>
<feature type="signal peptide" evidence="1">
    <location>
        <begin position="1"/>
        <end position="27"/>
    </location>
</feature>
<evidence type="ECO:0000256" key="1">
    <source>
        <dbReference type="SAM" id="SignalP"/>
    </source>
</evidence>
<dbReference type="InterPro" id="IPR035923">
    <property type="entry name" value="TT1751-like_sf"/>
</dbReference>
<keyword evidence="4" id="KW-1185">Reference proteome</keyword>
<gene>
    <name evidence="3" type="ORF">OEG82_11925</name>
</gene>
<dbReference type="SUPFAM" id="SSF103247">
    <property type="entry name" value="TT1751-like"/>
    <property type="match status" value="1"/>
</dbReference>
<dbReference type="RefSeq" id="WP_267612661.1">
    <property type="nucleotide sequence ID" value="NZ_JAOVZQ010000001.1"/>
</dbReference>
<feature type="domain" description="DUF302" evidence="2">
    <location>
        <begin position="62"/>
        <end position="123"/>
    </location>
</feature>
<protein>
    <submittedName>
        <fullName evidence="3">DUF302 domain-containing protein</fullName>
    </submittedName>
</protein>
<dbReference type="InterPro" id="IPR005180">
    <property type="entry name" value="DUF302"/>
</dbReference>
<dbReference type="PANTHER" id="PTHR38342">
    <property type="entry name" value="SLR5037 PROTEIN"/>
    <property type="match status" value="1"/>
</dbReference>
<feature type="chain" id="PRO_5046901334" evidence="1">
    <location>
        <begin position="28"/>
        <end position="155"/>
    </location>
</feature>
<keyword evidence="1" id="KW-0732">Signal</keyword>